<dbReference type="NCBIfam" id="NF047356">
    <property type="entry name" value="RNA_bind_RnpM"/>
    <property type="match status" value="1"/>
</dbReference>
<dbReference type="SUPFAM" id="SSF64376">
    <property type="entry name" value="YlxR-like"/>
    <property type="match status" value="1"/>
</dbReference>
<dbReference type="AlphaFoldDB" id="A0A7C7DCV0"/>
<sequence>MKTRKIPLRMCLGCQEMKPKKELIRVVRTPEGAVELDPTGKRNGRGAYICPQVECFKAAVKGKRFQKALEIELAPQVVEELERKLGGEC</sequence>
<reference evidence="2 3" key="1">
    <citation type="journal article" date="2020" name="Biotechnol. Biofuels">
        <title>New insights from the biogas microbiome by comprehensive genome-resolved metagenomics of nearly 1600 species originating from multiple anaerobic digesters.</title>
        <authorList>
            <person name="Campanaro S."/>
            <person name="Treu L."/>
            <person name="Rodriguez-R L.M."/>
            <person name="Kovalovszki A."/>
            <person name="Ziels R.M."/>
            <person name="Maus I."/>
            <person name="Zhu X."/>
            <person name="Kougias P.G."/>
            <person name="Basile A."/>
            <person name="Luo G."/>
            <person name="Schluter A."/>
            <person name="Konstantinidis K.T."/>
            <person name="Angelidaki I."/>
        </authorList>
    </citation>
    <scope>NUCLEOTIDE SEQUENCE [LARGE SCALE GENOMIC DNA]</scope>
    <source>
        <strain evidence="2">AS05jafATM_4</strain>
    </source>
</reference>
<dbReference type="InterPro" id="IPR035931">
    <property type="entry name" value="YlxR-like_sf"/>
</dbReference>
<dbReference type="Proteomes" id="UP000553059">
    <property type="component" value="Unassembled WGS sequence"/>
</dbReference>
<name>A0A7C7DCV0_9FIRM</name>
<protein>
    <submittedName>
        <fullName evidence="2">YlxR family protein</fullName>
    </submittedName>
</protein>
<dbReference type="Gene3D" id="3.30.1230.10">
    <property type="entry name" value="YlxR-like"/>
    <property type="match status" value="1"/>
</dbReference>
<evidence type="ECO:0000313" key="3">
    <source>
        <dbReference type="Proteomes" id="UP000553059"/>
    </source>
</evidence>
<organism evidence="2 3">
    <name type="scientific">Desulfitobacterium dehalogenans</name>
    <dbReference type="NCBI Taxonomy" id="36854"/>
    <lineage>
        <taxon>Bacteria</taxon>
        <taxon>Bacillati</taxon>
        <taxon>Bacillota</taxon>
        <taxon>Clostridia</taxon>
        <taxon>Eubacteriales</taxon>
        <taxon>Desulfitobacteriaceae</taxon>
        <taxon>Desulfitobacterium</taxon>
    </lineage>
</organism>
<dbReference type="InterPro" id="IPR037465">
    <property type="entry name" value="YlxR"/>
</dbReference>
<dbReference type="CDD" id="cd00279">
    <property type="entry name" value="YlxR"/>
    <property type="match status" value="1"/>
</dbReference>
<gene>
    <name evidence="2" type="ORF">GX523_20380</name>
</gene>
<accession>A0A7C7DCV0</accession>
<dbReference type="PANTHER" id="PTHR34215:SF1">
    <property type="entry name" value="YLXR DOMAIN-CONTAINING PROTEIN"/>
    <property type="match status" value="1"/>
</dbReference>
<feature type="domain" description="YlxR" evidence="1">
    <location>
        <begin position="9"/>
        <end position="83"/>
    </location>
</feature>
<dbReference type="PANTHER" id="PTHR34215">
    <property type="entry name" value="BLL0784 PROTEIN"/>
    <property type="match status" value="1"/>
</dbReference>
<comment type="caution">
    <text evidence="2">The sequence shown here is derived from an EMBL/GenBank/DDBJ whole genome shotgun (WGS) entry which is preliminary data.</text>
</comment>
<dbReference type="EMBL" id="DUTF01000440">
    <property type="protein sequence ID" value="HHY29058.1"/>
    <property type="molecule type" value="Genomic_DNA"/>
</dbReference>
<dbReference type="InterPro" id="IPR007393">
    <property type="entry name" value="YlxR_dom"/>
</dbReference>
<proteinExistence type="predicted"/>
<evidence type="ECO:0000313" key="2">
    <source>
        <dbReference type="EMBL" id="HHY29058.1"/>
    </source>
</evidence>
<dbReference type="Pfam" id="PF04296">
    <property type="entry name" value="YlxR"/>
    <property type="match status" value="1"/>
</dbReference>
<evidence type="ECO:0000259" key="1">
    <source>
        <dbReference type="Pfam" id="PF04296"/>
    </source>
</evidence>